<evidence type="ECO:0000313" key="2">
    <source>
        <dbReference type="EMBL" id="EPE03843.1"/>
    </source>
</evidence>
<evidence type="ECO:0000313" key="3">
    <source>
        <dbReference type="Proteomes" id="UP000016923"/>
    </source>
</evidence>
<evidence type="ECO:0000256" key="1">
    <source>
        <dbReference type="SAM" id="Phobius"/>
    </source>
</evidence>
<protein>
    <submittedName>
        <fullName evidence="2">Uncharacterized protein</fullName>
    </submittedName>
</protein>
<dbReference type="VEuPathDB" id="FungiDB:F503_01733"/>
<dbReference type="AlphaFoldDB" id="S3CC36"/>
<dbReference type="HOGENOM" id="CLU_1816367_0_0_1"/>
<reference evidence="2 3" key="1">
    <citation type="journal article" date="2013" name="BMC Genomics">
        <title>The genome and transcriptome of the pine saprophyte Ophiostoma piceae, and a comparison with the bark beetle-associated pine pathogen Grosmannia clavigera.</title>
        <authorList>
            <person name="Haridas S."/>
            <person name="Wang Y."/>
            <person name="Lim L."/>
            <person name="Massoumi Alamouti S."/>
            <person name="Jackman S."/>
            <person name="Docking R."/>
            <person name="Robertson G."/>
            <person name="Birol I."/>
            <person name="Bohlmann J."/>
            <person name="Breuil C."/>
        </authorList>
    </citation>
    <scope>NUCLEOTIDE SEQUENCE [LARGE SCALE GENOMIC DNA]</scope>
    <source>
        <strain evidence="2 3">UAMH 11346</strain>
    </source>
</reference>
<keyword evidence="1" id="KW-1133">Transmembrane helix</keyword>
<dbReference type="EMBL" id="KE148164">
    <property type="protein sequence ID" value="EPE03843.1"/>
    <property type="molecule type" value="Genomic_DNA"/>
</dbReference>
<feature type="transmembrane region" description="Helical" evidence="1">
    <location>
        <begin position="116"/>
        <end position="137"/>
    </location>
</feature>
<keyword evidence="1" id="KW-0472">Membrane</keyword>
<proteinExistence type="predicted"/>
<gene>
    <name evidence="2" type="ORF">F503_01733</name>
</gene>
<keyword evidence="1" id="KW-0812">Transmembrane</keyword>
<sequence length="142" mass="15516">MPKEIIKYNTENEPETANIYIAERGRSRLAHGGGYYSVSHYHGVRNAVGVLNHSREEGVENCLVGSRTNGGYRSICTTICVADYAAQLPKSGDVNTLRMSCMSDGRIQSPRTLEKLAGIIITVIIIVDTNGLVTSLLRLGYI</sequence>
<name>S3CC36_OPHP1</name>
<keyword evidence="3" id="KW-1185">Reference proteome</keyword>
<dbReference type="Proteomes" id="UP000016923">
    <property type="component" value="Unassembled WGS sequence"/>
</dbReference>
<organism evidence="2 3">
    <name type="scientific">Ophiostoma piceae (strain UAMH 11346)</name>
    <name type="common">Sap stain fungus</name>
    <dbReference type="NCBI Taxonomy" id="1262450"/>
    <lineage>
        <taxon>Eukaryota</taxon>
        <taxon>Fungi</taxon>
        <taxon>Dikarya</taxon>
        <taxon>Ascomycota</taxon>
        <taxon>Pezizomycotina</taxon>
        <taxon>Sordariomycetes</taxon>
        <taxon>Sordariomycetidae</taxon>
        <taxon>Ophiostomatales</taxon>
        <taxon>Ophiostomataceae</taxon>
        <taxon>Ophiostoma</taxon>
    </lineage>
</organism>
<accession>S3CC36</accession>